<organism evidence="3 4">
    <name type="scientific">Streptomyces atratus</name>
    <dbReference type="NCBI Taxonomy" id="1893"/>
    <lineage>
        <taxon>Bacteria</taxon>
        <taxon>Bacillati</taxon>
        <taxon>Actinomycetota</taxon>
        <taxon>Actinomycetes</taxon>
        <taxon>Kitasatosporales</taxon>
        <taxon>Streptomycetaceae</taxon>
        <taxon>Streptomyces</taxon>
    </lineage>
</organism>
<keyword evidence="2" id="KW-0479">Metal-binding</keyword>
<name>A0A1K2C482_STRAR</name>
<dbReference type="InterPro" id="IPR029014">
    <property type="entry name" value="NiFe-Hase_large"/>
</dbReference>
<feature type="binding site" evidence="2">
    <location>
        <position position="69"/>
    </location>
    <ligand>
        <name>Ni(2+)</name>
        <dbReference type="ChEBI" id="CHEBI:49786"/>
    </ligand>
</feature>
<dbReference type="EMBL" id="FPJO01000010">
    <property type="protein sequence ID" value="SFY05651.1"/>
    <property type="molecule type" value="Genomic_DNA"/>
</dbReference>
<dbReference type="Proteomes" id="UP000181909">
    <property type="component" value="Unassembled WGS sequence"/>
</dbReference>
<dbReference type="OrthoDB" id="9761717at2"/>
<dbReference type="PANTHER" id="PTHR43600:SF4">
    <property type="entry name" value="CYTOSOLIC NIFE-HYDROGENASE, ALPHA SUBUNIT"/>
    <property type="match status" value="1"/>
</dbReference>
<dbReference type="GO" id="GO:0016151">
    <property type="term" value="F:nickel cation binding"/>
    <property type="evidence" value="ECO:0007669"/>
    <property type="project" value="InterPro"/>
</dbReference>
<reference evidence="3 4" key="1">
    <citation type="submission" date="2016-11" db="EMBL/GenBank/DDBJ databases">
        <authorList>
            <person name="Jaros S."/>
            <person name="Januszkiewicz K."/>
            <person name="Wedrychowicz H."/>
        </authorList>
    </citation>
    <scope>NUCLEOTIDE SEQUENCE [LARGE SCALE GENOMIC DNA]</scope>
    <source>
        <strain evidence="3 4">OK807</strain>
    </source>
</reference>
<feature type="binding site" evidence="2">
    <location>
        <position position="443"/>
    </location>
    <ligand>
        <name>Fe cation</name>
        <dbReference type="ChEBI" id="CHEBI:24875"/>
    </ligand>
</feature>
<dbReference type="GO" id="GO:0008901">
    <property type="term" value="F:ferredoxin hydrogenase activity"/>
    <property type="evidence" value="ECO:0007669"/>
    <property type="project" value="InterPro"/>
</dbReference>
<dbReference type="InterPro" id="IPR001501">
    <property type="entry name" value="Ni-dep_hyd_lsu"/>
</dbReference>
<dbReference type="InterPro" id="IPR018194">
    <property type="entry name" value="Ni-dep_hyd_lsu_Ni_BS"/>
</dbReference>
<feature type="binding site" evidence="2">
    <location>
        <position position="66"/>
    </location>
    <ligand>
        <name>Ni(2+)</name>
        <dbReference type="ChEBI" id="CHEBI:49786"/>
    </ligand>
</feature>
<evidence type="ECO:0000313" key="4">
    <source>
        <dbReference type="Proteomes" id="UP000181909"/>
    </source>
</evidence>
<protein>
    <submittedName>
        <fullName evidence="3">Coenzyme F420-reducing hydrogenase, alpha subunit</fullName>
    </submittedName>
</protein>
<dbReference type="PROSITE" id="PS00508">
    <property type="entry name" value="NI_HGENASE_L_2"/>
    <property type="match status" value="1"/>
</dbReference>
<dbReference type="RefSeq" id="WP_072486296.1">
    <property type="nucleotide sequence ID" value="NZ_CP108276.1"/>
</dbReference>
<comment type="cofactor">
    <cofactor evidence="2">
        <name>Fe cation</name>
        <dbReference type="ChEBI" id="CHEBI:24875"/>
    </cofactor>
</comment>
<keyword evidence="2" id="KW-0533">Nickel</keyword>
<comment type="cofactor">
    <cofactor evidence="2">
        <name>Ni(2+)</name>
        <dbReference type="ChEBI" id="CHEBI:49786"/>
    </cofactor>
</comment>
<evidence type="ECO:0000256" key="1">
    <source>
        <dbReference type="ARBA" id="ARBA00023002"/>
    </source>
</evidence>
<feature type="binding site" evidence="2">
    <location>
        <position position="446"/>
    </location>
    <ligand>
        <name>Mg(2+)</name>
        <dbReference type="ChEBI" id="CHEBI:18420"/>
    </ligand>
</feature>
<feature type="binding site" evidence="2">
    <location>
        <position position="69"/>
    </location>
    <ligand>
        <name>Fe cation</name>
        <dbReference type="ChEBI" id="CHEBI:24875"/>
    </ligand>
</feature>
<feature type="binding site" evidence="2">
    <location>
        <position position="440"/>
    </location>
    <ligand>
        <name>Ni(2+)</name>
        <dbReference type="ChEBI" id="CHEBI:49786"/>
    </ligand>
</feature>
<dbReference type="Gene3D" id="1.10.645.10">
    <property type="entry name" value="Cytochrome-c3 Hydrogenase, chain B"/>
    <property type="match status" value="1"/>
</dbReference>
<proteinExistence type="predicted"/>
<gene>
    <name evidence="3" type="ORF">SAMN02787144_101028</name>
</gene>
<keyword evidence="1" id="KW-0560">Oxidoreductase</keyword>
<accession>A0A1K2C482</accession>
<keyword evidence="2" id="KW-0408">Iron</keyword>
<evidence type="ECO:0000313" key="3">
    <source>
        <dbReference type="EMBL" id="SFY05651.1"/>
    </source>
</evidence>
<dbReference type="AlphaFoldDB" id="A0A1K2C482"/>
<dbReference type="PANTHER" id="PTHR43600">
    <property type="entry name" value="COENZYME F420 HYDROGENASE, SUBUNIT ALPHA"/>
    <property type="match status" value="1"/>
</dbReference>
<feature type="binding site" evidence="2">
    <location>
        <position position="393"/>
    </location>
    <ligand>
        <name>Mg(2+)</name>
        <dbReference type="ChEBI" id="CHEBI:18420"/>
    </ligand>
</feature>
<keyword evidence="2" id="KW-0460">Magnesium</keyword>
<dbReference type="STRING" id="1893.SAMN02787144_101028"/>
<dbReference type="SUPFAM" id="SSF56762">
    <property type="entry name" value="HydB/Nqo4-like"/>
    <property type="match status" value="1"/>
</dbReference>
<feature type="binding site" evidence="2">
    <location>
        <position position="47"/>
    </location>
    <ligand>
        <name>Mg(2+)</name>
        <dbReference type="ChEBI" id="CHEBI:18420"/>
    </ligand>
</feature>
<dbReference type="Pfam" id="PF00374">
    <property type="entry name" value="NiFeSe_Hases"/>
    <property type="match status" value="2"/>
</dbReference>
<evidence type="ECO:0000256" key="2">
    <source>
        <dbReference type="PIRSR" id="PIRSR601501-1"/>
    </source>
</evidence>
<sequence>MTPRGSKVLKVGSLARVEGEGALYLRVDGGEVAEARLAIYEPPRFFEAFLRGRSYTEPPDITSRVCGICPVAYQMSACRAIEDACGVVVGGQLAALRRLLYCGEWIESQTLHIYLLHAPDFFGCDSAIDLARTRRADIERGLRLKQAGNAIVELLGGRAIHPINVRLGGFHRVPATAELRPLAERLRRAREDAAQTVRWVAGFEFPDAGCDNDLFALSEPGTYAIESGTPTVMAAPHTAGLSPESDRALPTRTFGAHDFGAHVTESQVPHSTALHSLLDNRRHLTGSLARYAISGRWLSPIALQAAHDAGLGDPRQGTVCRNPFRSIIVRAVEVLYAVDEALRIIDAYEPPPHPYVDVPSQAGTGHGATEAPRGLLYHRYTLDSEGNVTDAILVPPTAQNLGAIEEDLRRLVQERLGDGDLTDAELTALCERAVRNYDPCISCSAHFLNLGVERT</sequence>